<protein>
    <submittedName>
        <fullName evidence="1">Uncharacterized protein</fullName>
    </submittedName>
</protein>
<proteinExistence type="predicted"/>
<dbReference type="RefSeq" id="WP_376735372.1">
    <property type="nucleotide sequence ID" value="NZ_JAYMRP010000035.1"/>
</dbReference>
<accession>A0ABV5EJ36</accession>
<sequence>MAQYSNAEIDSLLKVSDEALYVKLSNIVLGEGLQFGPEDGEERRAFGARWFAHRRSEIQKIVCESDFAAKVRGNSESGDASLTVATVADGVAAMFGKPAALVIAILVVRMGMDKFCAATN</sequence>
<organism evidence="1 2">
    <name type="scientific">Streptomyces broussonetiae</name>
    <dbReference type="NCBI Taxonomy" id="2686304"/>
    <lineage>
        <taxon>Bacteria</taxon>
        <taxon>Bacillati</taxon>
        <taxon>Actinomycetota</taxon>
        <taxon>Actinomycetes</taxon>
        <taxon>Kitasatosporales</taxon>
        <taxon>Streptomycetaceae</taxon>
        <taxon>Streptomyces</taxon>
    </lineage>
</organism>
<comment type="caution">
    <text evidence="1">The sequence shown here is derived from an EMBL/GenBank/DDBJ whole genome shotgun (WGS) entry which is preliminary data.</text>
</comment>
<dbReference type="EMBL" id="JAYMRP010000035">
    <property type="protein sequence ID" value="MFB8776857.1"/>
    <property type="molecule type" value="Genomic_DNA"/>
</dbReference>
<evidence type="ECO:0000313" key="1">
    <source>
        <dbReference type="EMBL" id="MFB8776857.1"/>
    </source>
</evidence>
<evidence type="ECO:0000313" key="2">
    <source>
        <dbReference type="Proteomes" id="UP001585080"/>
    </source>
</evidence>
<dbReference type="Proteomes" id="UP001585080">
    <property type="component" value="Unassembled WGS sequence"/>
</dbReference>
<reference evidence="1 2" key="1">
    <citation type="submission" date="2024-01" db="EMBL/GenBank/DDBJ databases">
        <title>Genome mining of biosynthetic gene clusters to explore secondary metabolites of Streptomyces sp.</title>
        <authorList>
            <person name="Baig A."/>
            <person name="Ajitkumar Shintre N."/>
            <person name="Kumar H."/>
            <person name="Anbarasu A."/>
            <person name="Ramaiah S."/>
        </authorList>
    </citation>
    <scope>NUCLEOTIDE SEQUENCE [LARGE SCALE GENOMIC DNA]</scope>
    <source>
        <strain evidence="1 2">A57</strain>
    </source>
</reference>
<name>A0ABV5EJ36_9ACTN</name>
<gene>
    <name evidence="1" type="ORF">VSS16_29670</name>
</gene>
<keyword evidence="2" id="KW-1185">Reference proteome</keyword>